<proteinExistence type="predicted"/>
<evidence type="ECO:0000313" key="1">
    <source>
        <dbReference type="EMBL" id="JAD26289.1"/>
    </source>
</evidence>
<organism evidence="1">
    <name type="scientific">Arundo donax</name>
    <name type="common">Giant reed</name>
    <name type="synonym">Donax arundinaceus</name>
    <dbReference type="NCBI Taxonomy" id="35708"/>
    <lineage>
        <taxon>Eukaryota</taxon>
        <taxon>Viridiplantae</taxon>
        <taxon>Streptophyta</taxon>
        <taxon>Embryophyta</taxon>
        <taxon>Tracheophyta</taxon>
        <taxon>Spermatophyta</taxon>
        <taxon>Magnoliopsida</taxon>
        <taxon>Liliopsida</taxon>
        <taxon>Poales</taxon>
        <taxon>Poaceae</taxon>
        <taxon>PACMAD clade</taxon>
        <taxon>Arundinoideae</taxon>
        <taxon>Arundineae</taxon>
        <taxon>Arundo</taxon>
    </lineage>
</organism>
<sequence>MNTIPFGWHLMLSEKKFCFHYQVSVIQGISLNLVSKIQILTITCPILDMAHIIKPKQNV</sequence>
<dbReference type="EMBL" id="GBRH01271606">
    <property type="protein sequence ID" value="JAD26289.1"/>
    <property type="molecule type" value="Transcribed_RNA"/>
</dbReference>
<reference evidence="1" key="1">
    <citation type="submission" date="2014-09" db="EMBL/GenBank/DDBJ databases">
        <authorList>
            <person name="Magalhaes I.L.F."/>
            <person name="Oliveira U."/>
            <person name="Santos F.R."/>
            <person name="Vidigal T.H.D.A."/>
            <person name="Brescovit A.D."/>
            <person name="Santos A.J."/>
        </authorList>
    </citation>
    <scope>NUCLEOTIDE SEQUENCE</scope>
    <source>
        <tissue evidence="1">Shoot tissue taken approximately 20 cm above the soil surface</tissue>
    </source>
</reference>
<reference evidence="1" key="2">
    <citation type="journal article" date="2015" name="Data Brief">
        <title>Shoot transcriptome of the giant reed, Arundo donax.</title>
        <authorList>
            <person name="Barrero R.A."/>
            <person name="Guerrero F.D."/>
            <person name="Moolhuijzen P."/>
            <person name="Goolsby J.A."/>
            <person name="Tidwell J."/>
            <person name="Bellgard S.E."/>
            <person name="Bellgard M.I."/>
        </authorList>
    </citation>
    <scope>NUCLEOTIDE SEQUENCE</scope>
    <source>
        <tissue evidence="1">Shoot tissue taken approximately 20 cm above the soil surface</tissue>
    </source>
</reference>
<dbReference type="AlphaFoldDB" id="A0A0A8YIH3"/>
<name>A0A0A8YIH3_ARUDO</name>
<protein>
    <submittedName>
        <fullName evidence="1">Uncharacterized protein</fullName>
    </submittedName>
</protein>
<accession>A0A0A8YIH3</accession>